<dbReference type="PROSITE" id="PS51186">
    <property type="entry name" value="GNAT"/>
    <property type="match status" value="1"/>
</dbReference>
<dbReference type="PANTHER" id="PTHR43877:SF1">
    <property type="entry name" value="ACETYLTRANSFERASE"/>
    <property type="match status" value="1"/>
</dbReference>
<dbReference type="InterPro" id="IPR000182">
    <property type="entry name" value="GNAT_dom"/>
</dbReference>
<organism evidence="4 5">
    <name type="scientific">Pseudomonas brassicae</name>
    <dbReference type="NCBI Taxonomy" id="2708063"/>
    <lineage>
        <taxon>Bacteria</taxon>
        <taxon>Pseudomonadati</taxon>
        <taxon>Pseudomonadota</taxon>
        <taxon>Gammaproteobacteria</taxon>
        <taxon>Pseudomonadales</taxon>
        <taxon>Pseudomonadaceae</taxon>
        <taxon>Pseudomonas</taxon>
    </lineage>
</organism>
<reference evidence="4 5" key="1">
    <citation type="submission" date="2020-02" db="EMBL/GenBank/DDBJ databases">
        <title>Broccoli isolated Pseudomonas sp.</title>
        <authorList>
            <person name="Fujikawa T."/>
            <person name="Sawada H."/>
        </authorList>
    </citation>
    <scope>NUCLEOTIDE SEQUENCE [LARGE SCALE GENOMIC DNA]</scope>
    <source>
        <strain evidence="4 5">MAFF212427</strain>
    </source>
</reference>
<dbReference type="AlphaFoldDB" id="A0A6B3P071"/>
<dbReference type="SUPFAM" id="SSF55729">
    <property type="entry name" value="Acyl-CoA N-acyltransferases (Nat)"/>
    <property type="match status" value="2"/>
</dbReference>
<evidence type="ECO:0000313" key="5">
    <source>
        <dbReference type="Proteomes" id="UP000482634"/>
    </source>
</evidence>
<protein>
    <submittedName>
        <fullName evidence="4">GNAT family N-acetyltransferase</fullName>
    </submittedName>
</protein>
<evidence type="ECO:0000256" key="2">
    <source>
        <dbReference type="ARBA" id="ARBA00023315"/>
    </source>
</evidence>
<evidence type="ECO:0000313" key="4">
    <source>
        <dbReference type="EMBL" id="NER65297.1"/>
    </source>
</evidence>
<dbReference type="Pfam" id="PF13673">
    <property type="entry name" value="Acetyltransf_10"/>
    <property type="match status" value="1"/>
</dbReference>
<proteinExistence type="predicted"/>
<keyword evidence="2" id="KW-0012">Acyltransferase</keyword>
<dbReference type="PANTHER" id="PTHR43877">
    <property type="entry name" value="AMINOALKYLPHOSPHONATE N-ACETYLTRANSFERASE-RELATED-RELATED"/>
    <property type="match status" value="1"/>
</dbReference>
<gene>
    <name evidence="4" type="ORF">G3436_17285</name>
</gene>
<dbReference type="InterPro" id="IPR050832">
    <property type="entry name" value="Bact_Acetyltransf"/>
</dbReference>
<dbReference type="CDD" id="cd04301">
    <property type="entry name" value="NAT_SF"/>
    <property type="match status" value="1"/>
</dbReference>
<dbReference type="EMBL" id="JAAHBU010000253">
    <property type="protein sequence ID" value="NER65297.1"/>
    <property type="molecule type" value="Genomic_DNA"/>
</dbReference>
<dbReference type="InterPro" id="IPR016181">
    <property type="entry name" value="Acyl_CoA_acyltransferase"/>
</dbReference>
<name>A0A6B3P071_9PSED</name>
<keyword evidence="5" id="KW-1185">Reference proteome</keyword>
<keyword evidence="1 4" id="KW-0808">Transferase</keyword>
<comment type="caution">
    <text evidence="4">The sequence shown here is derived from an EMBL/GenBank/DDBJ whole genome shotgun (WGS) entry which is preliminary data.</text>
</comment>
<dbReference type="Proteomes" id="UP000482634">
    <property type="component" value="Unassembled WGS sequence"/>
</dbReference>
<evidence type="ECO:0000259" key="3">
    <source>
        <dbReference type="PROSITE" id="PS51186"/>
    </source>
</evidence>
<dbReference type="GO" id="GO:0016747">
    <property type="term" value="F:acyltransferase activity, transferring groups other than amino-acyl groups"/>
    <property type="evidence" value="ECO:0007669"/>
    <property type="project" value="InterPro"/>
</dbReference>
<feature type="domain" description="N-acetyltransferase" evidence="3">
    <location>
        <begin position="72"/>
        <end position="219"/>
    </location>
</feature>
<evidence type="ECO:0000256" key="1">
    <source>
        <dbReference type="ARBA" id="ARBA00022679"/>
    </source>
</evidence>
<dbReference type="Gene3D" id="3.40.630.30">
    <property type="match status" value="1"/>
</dbReference>
<accession>A0A6B3P071</accession>
<sequence length="220" mass="23469">MAEGIRALLAAQDFGTLQLTAASVNGPSHRLARALGFEVLRVVEGVRDTPWHGVHDTWIFERKAQATASARCEVREARADDAPAISRVIIAALRHTNSQDYSAAVIARVEASFSPQAVAGLLARRQVLVAQVGAEVVGTASLEGEVVRTVFVAPRRHGLGIGRALMQRVEALALAAGVQTLRVPSSLTAQGFYAHLGYAVLCEVVEGEERTVVMARVLTN</sequence>